<dbReference type="Proteomes" id="UP000053890">
    <property type="component" value="Unassembled WGS sequence"/>
</dbReference>
<dbReference type="Pfam" id="PF05903">
    <property type="entry name" value="Peptidase_C97"/>
    <property type="match status" value="1"/>
</dbReference>
<proteinExistence type="inferred from homology"/>
<dbReference type="EMBL" id="KQ474088">
    <property type="protein sequence ID" value="KPV72266.1"/>
    <property type="molecule type" value="Genomic_DNA"/>
</dbReference>
<evidence type="ECO:0000256" key="4">
    <source>
        <dbReference type="SAM" id="MobiDB-lite"/>
    </source>
</evidence>
<dbReference type="AlphaFoldDB" id="A0A0P9EFY7"/>
<dbReference type="PANTHER" id="PTHR12378">
    <property type="entry name" value="DESUMOYLATING ISOPEPTIDASE"/>
    <property type="match status" value="1"/>
</dbReference>
<dbReference type="PROSITE" id="PS51858">
    <property type="entry name" value="PPPDE"/>
    <property type="match status" value="1"/>
</dbReference>
<evidence type="ECO:0000259" key="5">
    <source>
        <dbReference type="PROSITE" id="PS51858"/>
    </source>
</evidence>
<dbReference type="RefSeq" id="XP_018268315.1">
    <property type="nucleotide sequence ID" value="XM_018412902.1"/>
</dbReference>
<evidence type="ECO:0000313" key="7">
    <source>
        <dbReference type="Proteomes" id="UP000053890"/>
    </source>
</evidence>
<feature type="domain" description="PPPDE" evidence="5">
    <location>
        <begin position="4"/>
        <end position="145"/>
    </location>
</feature>
<evidence type="ECO:0000256" key="3">
    <source>
        <dbReference type="ARBA" id="ARBA00022801"/>
    </source>
</evidence>
<dbReference type="OrthoDB" id="21221at2759"/>
<dbReference type="InterPro" id="IPR008580">
    <property type="entry name" value="PPPDE_dom"/>
</dbReference>
<dbReference type="GeneID" id="28973351"/>
<keyword evidence="3" id="KW-0378">Hydrolase</keyword>
<name>A0A0P9EFY7_RHOGW</name>
<reference evidence="6 7" key="1">
    <citation type="journal article" date="2015" name="Front. Microbiol.">
        <title>Genome sequence of the plant growth promoting endophytic yeast Rhodotorula graminis WP1.</title>
        <authorList>
            <person name="Firrincieli A."/>
            <person name="Otillar R."/>
            <person name="Salamov A."/>
            <person name="Schmutz J."/>
            <person name="Khan Z."/>
            <person name="Redman R.S."/>
            <person name="Fleck N.D."/>
            <person name="Lindquist E."/>
            <person name="Grigoriev I.V."/>
            <person name="Doty S.L."/>
        </authorList>
    </citation>
    <scope>NUCLEOTIDE SEQUENCE [LARGE SCALE GENOMIC DNA]</scope>
    <source>
        <strain evidence="6 7">WP1</strain>
    </source>
</reference>
<dbReference type="GO" id="GO:0008233">
    <property type="term" value="F:peptidase activity"/>
    <property type="evidence" value="ECO:0007669"/>
    <property type="project" value="UniProtKB-KW"/>
</dbReference>
<organism evidence="6 7">
    <name type="scientific">Rhodotorula graminis (strain WP1)</name>
    <dbReference type="NCBI Taxonomy" id="578459"/>
    <lineage>
        <taxon>Eukaryota</taxon>
        <taxon>Fungi</taxon>
        <taxon>Dikarya</taxon>
        <taxon>Basidiomycota</taxon>
        <taxon>Pucciniomycotina</taxon>
        <taxon>Microbotryomycetes</taxon>
        <taxon>Sporidiobolales</taxon>
        <taxon>Sporidiobolaceae</taxon>
        <taxon>Rhodotorula</taxon>
    </lineage>
</organism>
<sequence>MAAAPVTLYVYDLSNGLAQLYGTALTGRPVEGIWHTAIVVHGIEIFYGQGISIVSPPGTTHHGQPKKRIPCGETHLDKATVLEYIDAVRDSWTAEAYHLLEYNCNSFTDTLLGFLNGNSIPGDIRNQPSDIMSTPFGQQMRPMIESMFVGRRNPSAGAAVNNLVPQLGGFTTPPTSSTPPSRDD</sequence>
<feature type="region of interest" description="Disordered" evidence="4">
    <location>
        <begin position="164"/>
        <end position="184"/>
    </location>
</feature>
<keyword evidence="7" id="KW-1185">Reference proteome</keyword>
<dbReference type="Gene3D" id="3.90.1720.30">
    <property type="entry name" value="PPPDE domains"/>
    <property type="match status" value="1"/>
</dbReference>
<dbReference type="PANTHER" id="PTHR12378:SF7">
    <property type="entry name" value="DESUMOYLATING ISOPEPTIDASE 1"/>
    <property type="match status" value="1"/>
</dbReference>
<dbReference type="STRING" id="578459.A0A0P9EFY7"/>
<feature type="compositionally biased region" description="Low complexity" evidence="4">
    <location>
        <begin position="171"/>
        <end position="184"/>
    </location>
</feature>
<keyword evidence="2" id="KW-0645">Protease</keyword>
<dbReference type="InterPro" id="IPR042266">
    <property type="entry name" value="PPPDE_sf"/>
</dbReference>
<dbReference type="GO" id="GO:0070646">
    <property type="term" value="P:protein modification by small protein removal"/>
    <property type="evidence" value="ECO:0007669"/>
    <property type="project" value="TreeGrafter"/>
</dbReference>
<evidence type="ECO:0000256" key="1">
    <source>
        <dbReference type="ARBA" id="ARBA00008140"/>
    </source>
</evidence>
<dbReference type="SMART" id="SM01179">
    <property type="entry name" value="DUF862"/>
    <property type="match status" value="1"/>
</dbReference>
<comment type="similarity">
    <text evidence="1">Belongs to the DeSI family.</text>
</comment>
<protein>
    <recommendedName>
        <fullName evidence="5">PPPDE domain-containing protein</fullName>
    </recommendedName>
</protein>
<gene>
    <name evidence="6" type="ORF">RHOBADRAFT_30277</name>
</gene>
<evidence type="ECO:0000256" key="2">
    <source>
        <dbReference type="ARBA" id="ARBA00022670"/>
    </source>
</evidence>
<dbReference type="OMA" id="HLMLGKQ"/>
<accession>A0A0P9EFY7</accession>
<dbReference type="GO" id="GO:0006508">
    <property type="term" value="P:proteolysis"/>
    <property type="evidence" value="ECO:0007669"/>
    <property type="project" value="UniProtKB-KW"/>
</dbReference>
<evidence type="ECO:0000313" key="6">
    <source>
        <dbReference type="EMBL" id="KPV72266.1"/>
    </source>
</evidence>
<feature type="non-terminal residue" evidence="6">
    <location>
        <position position="184"/>
    </location>
</feature>